<evidence type="ECO:0000313" key="1">
    <source>
        <dbReference type="EMBL" id="MCC2125949.1"/>
    </source>
</evidence>
<comment type="caution">
    <text evidence="1">The sequence shown here is derived from an EMBL/GenBank/DDBJ whole genome shotgun (WGS) entry which is preliminary data.</text>
</comment>
<proteinExistence type="predicted"/>
<protein>
    <submittedName>
        <fullName evidence="1">Uncharacterized protein</fullName>
    </submittedName>
</protein>
<evidence type="ECO:0000313" key="2">
    <source>
        <dbReference type="Proteomes" id="UP001198220"/>
    </source>
</evidence>
<dbReference type="Proteomes" id="UP001198220">
    <property type="component" value="Unassembled WGS sequence"/>
</dbReference>
<accession>A0AAE3A5T2</accession>
<dbReference type="EMBL" id="JAJEPS010000005">
    <property type="protein sequence ID" value="MCC2125949.1"/>
    <property type="molecule type" value="Genomic_DNA"/>
</dbReference>
<reference evidence="1 2" key="1">
    <citation type="submission" date="2021-10" db="EMBL/GenBank/DDBJ databases">
        <title>Anaerobic single-cell dispensing facilitates the cultivation of human gut bacteria.</title>
        <authorList>
            <person name="Afrizal A."/>
        </authorList>
    </citation>
    <scope>NUCLEOTIDE SEQUENCE [LARGE SCALE GENOMIC DNA]</scope>
    <source>
        <strain evidence="1 2">CLA-AA-H276</strain>
    </source>
</reference>
<name>A0AAE3A5T2_9FIRM</name>
<dbReference type="RefSeq" id="WP_227589423.1">
    <property type="nucleotide sequence ID" value="NZ_JAJEPS010000005.1"/>
</dbReference>
<sequence length="99" mass="11280">MEKGFHNIEQFIAFITPGHTAFHERLSIGVYRRGRTREFSPHKEKPPPARMVSIELLDAAIQGTAGFVHWYKAGCFCLSQPGFVRCRSPPEAQEIHRNS</sequence>
<keyword evidence="2" id="KW-1185">Reference proteome</keyword>
<organism evidence="1 2">
    <name type="scientific">Hominiventricola filiformis</name>
    <dbReference type="NCBI Taxonomy" id="2885352"/>
    <lineage>
        <taxon>Bacteria</taxon>
        <taxon>Bacillati</taxon>
        <taxon>Bacillota</taxon>
        <taxon>Clostridia</taxon>
        <taxon>Lachnospirales</taxon>
        <taxon>Lachnospiraceae</taxon>
        <taxon>Hominiventricola</taxon>
    </lineage>
</organism>
<dbReference type="AlphaFoldDB" id="A0AAE3A5T2"/>
<gene>
    <name evidence="1" type="ORF">LKD36_07130</name>
</gene>